<gene>
    <name evidence="2" type="ORF">Taro_004987</name>
</gene>
<evidence type="ECO:0000313" key="2">
    <source>
        <dbReference type="EMBL" id="MQL72642.1"/>
    </source>
</evidence>
<name>A0A843TJP8_COLES</name>
<feature type="compositionally biased region" description="Basic and acidic residues" evidence="1">
    <location>
        <begin position="113"/>
        <end position="125"/>
    </location>
</feature>
<organism evidence="2 3">
    <name type="scientific">Colocasia esculenta</name>
    <name type="common">Wild taro</name>
    <name type="synonym">Arum esculentum</name>
    <dbReference type="NCBI Taxonomy" id="4460"/>
    <lineage>
        <taxon>Eukaryota</taxon>
        <taxon>Viridiplantae</taxon>
        <taxon>Streptophyta</taxon>
        <taxon>Embryophyta</taxon>
        <taxon>Tracheophyta</taxon>
        <taxon>Spermatophyta</taxon>
        <taxon>Magnoliopsida</taxon>
        <taxon>Liliopsida</taxon>
        <taxon>Araceae</taxon>
        <taxon>Aroideae</taxon>
        <taxon>Colocasieae</taxon>
        <taxon>Colocasia</taxon>
    </lineage>
</organism>
<evidence type="ECO:0000313" key="3">
    <source>
        <dbReference type="Proteomes" id="UP000652761"/>
    </source>
</evidence>
<comment type="caution">
    <text evidence="2">The sequence shown here is derived from an EMBL/GenBank/DDBJ whole genome shotgun (WGS) entry which is preliminary data.</text>
</comment>
<feature type="region of interest" description="Disordered" evidence="1">
    <location>
        <begin position="1"/>
        <end position="80"/>
    </location>
</feature>
<proteinExistence type="predicted"/>
<reference evidence="2" key="1">
    <citation type="submission" date="2017-07" db="EMBL/GenBank/DDBJ databases">
        <title>Taro Niue Genome Assembly and Annotation.</title>
        <authorList>
            <person name="Atibalentja N."/>
            <person name="Keating K."/>
            <person name="Fields C.J."/>
        </authorList>
    </citation>
    <scope>NUCLEOTIDE SEQUENCE</scope>
    <source>
        <strain evidence="2">Niue_2</strain>
        <tissue evidence="2">Leaf</tissue>
    </source>
</reference>
<evidence type="ECO:0000256" key="1">
    <source>
        <dbReference type="SAM" id="MobiDB-lite"/>
    </source>
</evidence>
<feature type="compositionally biased region" description="Low complexity" evidence="1">
    <location>
        <begin position="9"/>
        <end position="20"/>
    </location>
</feature>
<protein>
    <submittedName>
        <fullName evidence="2">Uncharacterized protein</fullName>
    </submittedName>
</protein>
<accession>A0A843TJP8</accession>
<dbReference type="AlphaFoldDB" id="A0A843TJP8"/>
<feature type="region of interest" description="Disordered" evidence="1">
    <location>
        <begin position="102"/>
        <end position="140"/>
    </location>
</feature>
<keyword evidence="3" id="KW-1185">Reference proteome</keyword>
<feature type="compositionally biased region" description="Basic and acidic residues" evidence="1">
    <location>
        <begin position="31"/>
        <end position="48"/>
    </location>
</feature>
<sequence>MHRSLAENDAAATAGGVVDDAGAKRCSAGKGTRDERPDGERFLRESRKGASGAKSSRLDRIITRARQPSPAARVKKGTGTKGMHWSLAENDAAATAGGAVDDAGAERCSAGKGTRDERSDGERFLRASGKGASGFYRTEV</sequence>
<dbReference type="Proteomes" id="UP000652761">
    <property type="component" value="Unassembled WGS sequence"/>
</dbReference>
<dbReference type="EMBL" id="NMUH01000138">
    <property type="protein sequence ID" value="MQL72642.1"/>
    <property type="molecule type" value="Genomic_DNA"/>
</dbReference>